<evidence type="ECO:0000313" key="5">
    <source>
        <dbReference type="Proteomes" id="UP000799536"/>
    </source>
</evidence>
<proteinExistence type="inferred from homology"/>
<evidence type="ECO:0000313" key="4">
    <source>
        <dbReference type="EMBL" id="KAF2204901.1"/>
    </source>
</evidence>
<keyword evidence="2" id="KW-0328">Glycosyltransferase</keyword>
<reference evidence="4" key="1">
    <citation type="journal article" date="2020" name="Stud. Mycol.">
        <title>101 Dothideomycetes genomes: a test case for predicting lifestyles and emergence of pathogens.</title>
        <authorList>
            <person name="Haridas S."/>
            <person name="Albert R."/>
            <person name="Binder M."/>
            <person name="Bloem J."/>
            <person name="Labutti K."/>
            <person name="Salamov A."/>
            <person name="Andreopoulos B."/>
            <person name="Baker S."/>
            <person name="Barry K."/>
            <person name="Bills G."/>
            <person name="Bluhm B."/>
            <person name="Cannon C."/>
            <person name="Castanera R."/>
            <person name="Culley D."/>
            <person name="Daum C."/>
            <person name="Ezra D."/>
            <person name="Gonzalez J."/>
            <person name="Henrissat B."/>
            <person name="Kuo A."/>
            <person name="Liang C."/>
            <person name="Lipzen A."/>
            <person name="Lutzoni F."/>
            <person name="Magnuson J."/>
            <person name="Mondo S."/>
            <person name="Nolan M."/>
            <person name="Ohm R."/>
            <person name="Pangilinan J."/>
            <person name="Park H.-J."/>
            <person name="Ramirez L."/>
            <person name="Alfaro M."/>
            <person name="Sun H."/>
            <person name="Tritt A."/>
            <person name="Yoshinaga Y."/>
            <person name="Zwiers L.-H."/>
            <person name="Turgeon B."/>
            <person name="Goodwin S."/>
            <person name="Spatafora J."/>
            <person name="Crous P."/>
            <person name="Grigoriev I."/>
        </authorList>
    </citation>
    <scope>NUCLEOTIDE SEQUENCE</scope>
    <source>
        <strain evidence="4">ATCC 74209</strain>
    </source>
</reference>
<name>A0A9P4JSS8_9PLEO</name>
<dbReference type="InterPro" id="IPR029044">
    <property type="entry name" value="Nucleotide-diphossugar_trans"/>
</dbReference>
<evidence type="ECO:0000256" key="3">
    <source>
        <dbReference type="ARBA" id="ARBA00022679"/>
    </source>
</evidence>
<dbReference type="OrthoDB" id="407658at2759"/>
<dbReference type="InterPro" id="IPR008630">
    <property type="entry name" value="Glyco_trans_34"/>
</dbReference>
<dbReference type="GO" id="GO:0000139">
    <property type="term" value="C:Golgi membrane"/>
    <property type="evidence" value="ECO:0007669"/>
    <property type="project" value="TreeGrafter"/>
</dbReference>
<evidence type="ECO:0000256" key="1">
    <source>
        <dbReference type="ARBA" id="ARBA00005664"/>
    </source>
</evidence>
<evidence type="ECO:0000256" key="2">
    <source>
        <dbReference type="ARBA" id="ARBA00022676"/>
    </source>
</evidence>
<dbReference type="GO" id="GO:0016757">
    <property type="term" value="F:glycosyltransferase activity"/>
    <property type="evidence" value="ECO:0007669"/>
    <property type="project" value="UniProtKB-KW"/>
</dbReference>
<gene>
    <name evidence="4" type="ORF">GQ43DRAFT_363558</name>
</gene>
<organism evidence="4 5">
    <name type="scientific">Delitschia confertaspora ATCC 74209</name>
    <dbReference type="NCBI Taxonomy" id="1513339"/>
    <lineage>
        <taxon>Eukaryota</taxon>
        <taxon>Fungi</taxon>
        <taxon>Dikarya</taxon>
        <taxon>Ascomycota</taxon>
        <taxon>Pezizomycotina</taxon>
        <taxon>Dothideomycetes</taxon>
        <taxon>Pleosporomycetidae</taxon>
        <taxon>Pleosporales</taxon>
        <taxon>Delitschiaceae</taxon>
        <taxon>Delitschia</taxon>
    </lineage>
</organism>
<accession>A0A9P4JSS8</accession>
<protein>
    <recommendedName>
        <fullName evidence="6">Glycosyltransferase family 34 protein</fullName>
    </recommendedName>
</protein>
<keyword evidence="3" id="KW-0808">Transferase</keyword>
<comment type="caution">
    <text evidence="4">The sequence shown here is derived from an EMBL/GenBank/DDBJ whole genome shotgun (WGS) entry which is preliminary data.</text>
</comment>
<sequence length="304" mass="34690">MDTQGLYVVKASMLYGERNDIYERAMESHSRGGCDVRVLRKSITTGFWNKFLWLQMVIIEELRKQKEERADWIMWTDASTILLNPLIPLSTFLPPPNEAVFDSVLLIATKPATHLSTAAFFIRVSPASLALLTKTMAAPMYADKGKDWGNAIDESALQVVLSEDEYKDMVVYQPSPWYNSAVRSDGSFEGEVEDGVVMARFPSSLNGDRWQLMDDLLNEIQADPKKFRKGVEETMYPAKAKEFWERLKRAKEVLKEAGDKRDGDGLEEFEKQVERLKQAVYEWTWDGKAVGEAVERVEGMMHSL</sequence>
<dbReference type="GO" id="GO:0006487">
    <property type="term" value="P:protein N-linked glycosylation"/>
    <property type="evidence" value="ECO:0007669"/>
    <property type="project" value="TreeGrafter"/>
</dbReference>
<dbReference type="AlphaFoldDB" id="A0A9P4JSS8"/>
<evidence type="ECO:0008006" key="6">
    <source>
        <dbReference type="Google" id="ProtNLM"/>
    </source>
</evidence>
<keyword evidence="5" id="KW-1185">Reference proteome</keyword>
<dbReference type="Gene3D" id="3.90.550.10">
    <property type="entry name" value="Spore Coat Polysaccharide Biosynthesis Protein SpsA, Chain A"/>
    <property type="match status" value="1"/>
</dbReference>
<comment type="similarity">
    <text evidence="1">Belongs to the glycosyltransferase 34 family.</text>
</comment>
<dbReference type="PANTHER" id="PTHR31306:SF8">
    <property type="entry name" value="GLYCOSYLTRANSFERASE FAMILY 34 PROTEIN"/>
    <property type="match status" value="1"/>
</dbReference>
<dbReference type="Proteomes" id="UP000799536">
    <property type="component" value="Unassembled WGS sequence"/>
</dbReference>
<dbReference type="PANTHER" id="PTHR31306">
    <property type="entry name" value="ALPHA-1,6-MANNOSYLTRANSFERASE MNN11-RELATED"/>
    <property type="match status" value="1"/>
</dbReference>
<dbReference type="EMBL" id="ML993866">
    <property type="protein sequence ID" value="KAF2204901.1"/>
    <property type="molecule type" value="Genomic_DNA"/>
</dbReference>